<evidence type="ECO:0000313" key="8">
    <source>
        <dbReference type="EMBL" id="AEK59604.1"/>
    </source>
</evidence>
<keyword evidence="9" id="KW-1185">Reference proteome</keyword>
<feature type="transmembrane region" description="Helical" evidence="7">
    <location>
        <begin position="447"/>
        <end position="469"/>
    </location>
</feature>
<comment type="subcellular location">
    <subcellularLocation>
        <location evidence="1">Membrane</location>
        <topology evidence="1">Multi-pass membrane protein</topology>
    </subcellularLocation>
</comment>
<dbReference type="AlphaFoldDB" id="F9ZUN7"/>
<sequence length="470" mass="50783">MRPSRMPAKEHTMATEVQTKNITNLLASLPDDQRHRVADRWRVHQQREALIQRPSFWKRFWLFLTLIGPGILVMIADNDAGGVITYAQTGAAYGIGFFIPFLILMVPVAYVVQEMTVRLGAVTHRGHAEMIWGRYGPFWGAFSLFDLVVANILTLVTEFIGITIGMKMFGVPAVWSALGGFLIVAGVLLFLRYHTWERVALWVAVGNLIFVPLAIASHPHWGQVVKALGSWHIPAGIAVSGFVYVILANLGTTIAPWMLFFQQSSVVDKGLTEKDIPIGQADTAIGTILMGLVAIALVALTGSWVYGLSGAGNFGIHRIMAALAHSPIGSVGTGLFGLGLVEAGLIAAIAITASTSWAVGEALKLPRSINLRPQHALPFYLSGLLGTALAALTVLIPHAPLGFLNLTVQVVASIFMPAAMMFLLLLLNDPEIMGQHVNRPWQNMAAFSIVGLLMVADGLYGFTVVFPHAL</sequence>
<evidence type="ECO:0000256" key="3">
    <source>
        <dbReference type="ARBA" id="ARBA00022692"/>
    </source>
</evidence>
<dbReference type="PANTHER" id="PTHR11706">
    <property type="entry name" value="SOLUTE CARRIER PROTEIN FAMILY 11 MEMBER"/>
    <property type="match status" value="1"/>
</dbReference>
<feature type="transmembrane region" description="Helical" evidence="7">
    <location>
        <begin position="173"/>
        <end position="192"/>
    </location>
</feature>
<dbReference type="EMBL" id="CP002574">
    <property type="protein sequence ID" value="AEK59604.1"/>
    <property type="molecule type" value="Genomic_DNA"/>
</dbReference>
<evidence type="ECO:0000256" key="6">
    <source>
        <dbReference type="ARBA" id="ARBA00023136"/>
    </source>
</evidence>
<geneLocation type="plasmid" evidence="8">
    <name>megaplasmid</name>
</geneLocation>
<dbReference type="KEGG" id="acu:Atc_m073"/>
<feature type="transmembrane region" description="Helical" evidence="7">
    <location>
        <begin position="379"/>
        <end position="400"/>
    </location>
</feature>
<evidence type="ECO:0000256" key="4">
    <source>
        <dbReference type="ARBA" id="ARBA00022847"/>
    </source>
</evidence>
<feature type="transmembrane region" description="Helical" evidence="7">
    <location>
        <begin position="406"/>
        <end position="427"/>
    </location>
</feature>
<dbReference type="PANTHER" id="PTHR11706:SF33">
    <property type="entry name" value="NATURAL RESISTANCE-ASSOCIATED MACROPHAGE PROTEIN 2"/>
    <property type="match status" value="1"/>
</dbReference>
<feature type="transmembrane region" description="Helical" evidence="7">
    <location>
        <begin position="237"/>
        <end position="260"/>
    </location>
</feature>
<keyword evidence="4" id="KW-0769">Symport</keyword>
<keyword evidence="6 7" id="KW-0472">Membrane</keyword>
<keyword evidence="3 7" id="KW-0812">Transmembrane</keyword>
<reference evidence="8 9" key="1">
    <citation type="journal article" date="2011" name="J. Genet. Genomics">
        <title>Unraveling the Acidithiobacillus caldus complete genome and its central metabolisms for carbon assimilation.</title>
        <authorList>
            <person name="You X.Y."/>
            <person name="Guo X."/>
            <person name="Zheng H.J."/>
            <person name="Zhang M.J."/>
            <person name="Liu L.J."/>
            <person name="Zhu Y.Q."/>
            <person name="Zhu B."/>
            <person name="Wang S.Y."/>
            <person name="Zhao G.P."/>
            <person name="Poetsch A."/>
            <person name="Jiang C.Y."/>
            <person name="Liu S.J."/>
        </authorList>
    </citation>
    <scope>NUCLEOTIDE SEQUENCE [LARGE SCALE GENOMIC DNA]</scope>
    <source>
        <strain evidence="8 9">SM-1</strain>
        <plasmid evidence="9">Plasmid megaplasmid</plasmid>
    </source>
</reference>
<proteinExistence type="predicted"/>
<feature type="transmembrane region" description="Helical" evidence="7">
    <location>
        <begin position="60"/>
        <end position="76"/>
    </location>
</feature>
<feature type="transmembrane region" description="Helical" evidence="7">
    <location>
        <begin position="199"/>
        <end position="217"/>
    </location>
</feature>
<feature type="transmembrane region" description="Helical" evidence="7">
    <location>
        <begin position="281"/>
        <end position="306"/>
    </location>
</feature>
<keyword evidence="2" id="KW-0813">Transport</keyword>
<accession>F9ZUN7</accession>
<name>F9ZUN7_ACICS</name>
<evidence type="ECO:0000313" key="9">
    <source>
        <dbReference type="Proteomes" id="UP000006135"/>
    </source>
</evidence>
<keyword evidence="5 7" id="KW-1133">Transmembrane helix</keyword>
<dbReference type="GO" id="GO:0034755">
    <property type="term" value="P:iron ion transmembrane transport"/>
    <property type="evidence" value="ECO:0007669"/>
    <property type="project" value="TreeGrafter"/>
</dbReference>
<evidence type="ECO:0000256" key="7">
    <source>
        <dbReference type="SAM" id="Phobius"/>
    </source>
</evidence>
<dbReference type="HOGENOM" id="CLU_020088_6_1_6"/>
<gene>
    <name evidence="8" type="ordered locus">Atc_m073</name>
</gene>
<organism evidence="8 9">
    <name type="scientific">Acidithiobacillus caldus (strain SM-1)</name>
    <dbReference type="NCBI Taxonomy" id="990288"/>
    <lineage>
        <taxon>Bacteria</taxon>
        <taxon>Pseudomonadati</taxon>
        <taxon>Pseudomonadota</taxon>
        <taxon>Acidithiobacillia</taxon>
        <taxon>Acidithiobacillales</taxon>
        <taxon>Acidithiobacillaceae</taxon>
        <taxon>Acidithiobacillus</taxon>
    </lineage>
</organism>
<feature type="transmembrane region" description="Helical" evidence="7">
    <location>
        <begin position="335"/>
        <end position="359"/>
    </location>
</feature>
<feature type="transmembrane region" description="Helical" evidence="7">
    <location>
        <begin position="132"/>
        <end position="153"/>
    </location>
</feature>
<dbReference type="GO" id="GO:0015293">
    <property type="term" value="F:symporter activity"/>
    <property type="evidence" value="ECO:0007669"/>
    <property type="project" value="UniProtKB-KW"/>
</dbReference>
<protein>
    <submittedName>
        <fullName evidence="8">Natural resistance-associated macrophage protein</fullName>
    </submittedName>
</protein>
<dbReference type="InterPro" id="IPR001046">
    <property type="entry name" value="NRAMP_fam"/>
</dbReference>
<dbReference type="GO" id="GO:0005384">
    <property type="term" value="F:manganese ion transmembrane transporter activity"/>
    <property type="evidence" value="ECO:0007669"/>
    <property type="project" value="TreeGrafter"/>
</dbReference>
<dbReference type="Pfam" id="PF01566">
    <property type="entry name" value="Nramp"/>
    <property type="match status" value="1"/>
</dbReference>
<evidence type="ECO:0000256" key="1">
    <source>
        <dbReference type="ARBA" id="ARBA00004141"/>
    </source>
</evidence>
<dbReference type="GO" id="GO:0005886">
    <property type="term" value="C:plasma membrane"/>
    <property type="evidence" value="ECO:0007669"/>
    <property type="project" value="TreeGrafter"/>
</dbReference>
<dbReference type="Proteomes" id="UP000006135">
    <property type="component" value="Plasmid megaplasmid"/>
</dbReference>
<evidence type="ECO:0000256" key="2">
    <source>
        <dbReference type="ARBA" id="ARBA00022448"/>
    </source>
</evidence>
<evidence type="ECO:0000256" key="5">
    <source>
        <dbReference type="ARBA" id="ARBA00022989"/>
    </source>
</evidence>
<feature type="transmembrane region" description="Helical" evidence="7">
    <location>
        <begin position="91"/>
        <end position="112"/>
    </location>
</feature>
<dbReference type="GO" id="GO:0015086">
    <property type="term" value="F:cadmium ion transmembrane transporter activity"/>
    <property type="evidence" value="ECO:0007669"/>
    <property type="project" value="TreeGrafter"/>
</dbReference>
<keyword evidence="8" id="KW-0614">Plasmid</keyword>